<dbReference type="Pfam" id="PF07670">
    <property type="entry name" value="Gate"/>
    <property type="match status" value="2"/>
</dbReference>
<dbReference type="RefSeq" id="WP_084276123.1">
    <property type="nucleotide sequence ID" value="NZ_AP026671.1"/>
</dbReference>
<dbReference type="GO" id="GO:0005886">
    <property type="term" value="C:plasma membrane"/>
    <property type="evidence" value="ECO:0007669"/>
    <property type="project" value="UniProtKB-SubCell"/>
</dbReference>
<evidence type="ECO:0000256" key="2">
    <source>
        <dbReference type="ARBA" id="ARBA00022448"/>
    </source>
</evidence>
<dbReference type="Pfam" id="PF02421">
    <property type="entry name" value="FeoB_N"/>
    <property type="match status" value="1"/>
</dbReference>
<keyword evidence="2 16" id="KW-0813">Transport</keyword>
<feature type="binding site" evidence="14">
    <location>
        <begin position="33"/>
        <end position="37"/>
    </location>
    <ligand>
        <name>GTP</name>
        <dbReference type="ChEBI" id="CHEBI:37565"/>
        <label>1</label>
    </ligand>
</feature>
<keyword evidence="15" id="KW-0460">Magnesium</keyword>
<dbReference type="GO" id="GO:0046872">
    <property type="term" value="F:metal ion binding"/>
    <property type="evidence" value="ECO:0007669"/>
    <property type="project" value="UniProtKB-KW"/>
</dbReference>
<evidence type="ECO:0000256" key="14">
    <source>
        <dbReference type="PIRSR" id="PIRSR603373-1"/>
    </source>
</evidence>
<dbReference type="InterPro" id="IPR030389">
    <property type="entry name" value="G_FEOB_dom"/>
</dbReference>
<keyword evidence="19" id="KW-1185">Reference proteome</keyword>
<comment type="similarity">
    <text evidence="16">Belongs to the TRAFAC class TrmE-Era-EngA-EngB-Septin-like GTPase superfamily. FeoB GTPase (TC 9.A.8) family.</text>
</comment>
<dbReference type="Gene3D" id="1.10.287.1770">
    <property type="match status" value="1"/>
</dbReference>
<evidence type="ECO:0000256" key="12">
    <source>
        <dbReference type="ARBA" id="ARBA00023136"/>
    </source>
</evidence>
<feature type="transmembrane region" description="Helical" evidence="16">
    <location>
        <begin position="508"/>
        <end position="529"/>
    </location>
</feature>
<dbReference type="CDD" id="cd01879">
    <property type="entry name" value="FeoB"/>
    <property type="match status" value="1"/>
</dbReference>
<evidence type="ECO:0000256" key="13">
    <source>
        <dbReference type="NCBIfam" id="TIGR00437"/>
    </source>
</evidence>
<name>A0A1W1WVT2_9BACT</name>
<feature type="binding site" evidence="15">
    <location>
        <position position="20"/>
    </location>
    <ligand>
        <name>Mg(2+)</name>
        <dbReference type="ChEBI" id="CHEBI:18420"/>
        <label>2</label>
    </ligand>
</feature>
<dbReference type="InterPro" id="IPR027417">
    <property type="entry name" value="P-loop_NTPase"/>
</dbReference>
<dbReference type="GO" id="GO:0005525">
    <property type="term" value="F:GTP binding"/>
    <property type="evidence" value="ECO:0007669"/>
    <property type="project" value="UniProtKB-KW"/>
</dbReference>
<evidence type="ECO:0000256" key="7">
    <source>
        <dbReference type="ARBA" id="ARBA00022741"/>
    </source>
</evidence>
<dbReference type="EMBL" id="FWWZ01000001">
    <property type="protein sequence ID" value="SMC09843.1"/>
    <property type="molecule type" value="Genomic_DNA"/>
</dbReference>
<keyword evidence="8 16" id="KW-1133">Transmembrane helix</keyword>
<keyword evidence="5" id="KW-0997">Cell inner membrane</keyword>
<dbReference type="InterPro" id="IPR011640">
    <property type="entry name" value="Fe2_transport_prot_B_C"/>
</dbReference>
<keyword evidence="15" id="KW-0479">Metal-binding</keyword>
<evidence type="ECO:0000313" key="18">
    <source>
        <dbReference type="EMBL" id="SMC09843.1"/>
    </source>
</evidence>
<reference evidence="19" key="1">
    <citation type="submission" date="2017-04" db="EMBL/GenBank/DDBJ databases">
        <authorList>
            <person name="Varghese N."/>
            <person name="Submissions S."/>
        </authorList>
    </citation>
    <scope>NUCLEOTIDE SEQUENCE [LARGE SCALE GENOMIC DNA]</scope>
    <source>
        <strain evidence="19">DSM 16512</strain>
    </source>
</reference>
<dbReference type="GO" id="GO:0015093">
    <property type="term" value="F:ferrous iron transmembrane transporter activity"/>
    <property type="evidence" value="ECO:0007669"/>
    <property type="project" value="UniProtKB-UniRule"/>
</dbReference>
<gene>
    <name evidence="18" type="ORF">SAMN05660197_1665</name>
</gene>
<dbReference type="InterPro" id="IPR003373">
    <property type="entry name" value="Fe2_transport_prot-B"/>
</dbReference>
<evidence type="ECO:0000256" key="6">
    <source>
        <dbReference type="ARBA" id="ARBA00022692"/>
    </source>
</evidence>
<evidence type="ECO:0000256" key="1">
    <source>
        <dbReference type="ARBA" id="ARBA00004429"/>
    </source>
</evidence>
<sequence>MISIAFVGNPNVGKTALINSIAGSNLQVGNWPGVTVEKKEVRFEYEGEEIYLVDLPGTYTLTPYSLEEKITRNALCSENIDGIIDVIDVTDIRRNMYLTLELIDLQKPMVVALNMFDEFSKRGYELDIKKLETIIGITCIPTIGSQGIGTKKLLKEIYQAVKEDKKPKIIPYQEHIEKEISFLIKKLENYSCDIKRFLAIKLLEGDSFAVQKVSTIDPSIVASANQARKRLQEHLGMSVKEFIIQDRYQKIDKILDQTLHKPLIDRVLLSDKIDNLVLHKIWGLPLFVLLMFLMFKITFDGSAPLVDWMSGFFEDFLAPHLRSTMHSLPLWVSSLIIDGVISGVGLVLSFLPLLAFLYFFMALLEESGYMARVSFLLDRLAQKLGVKGSAFIALIVGFGCNVPAIYATRTLTSKKERIITALMIPLMSCSARLPIYALFTSLFFVHHQALIITSLYILGIAIAFLIASIANKILPQEESKPFFLELPTYHMPTLKAIWRSMKPRLTDFVIRAGTVIVLASIILWAIITLPPSSTPQTSYLARSAKTVAPLFKPIGFGDHWEPVAALIPGTLAKEVVIGSLGTIYGVENVQKKVAKNSWLEDFKEQILSFWRAIKMSLSNIATMQIQTLSTETEPSVLKQKIREQFTTAAKAFSYMVFVLLYIPCVSTMAAIKEEFGWRLMLFEITFLPILAYFVSFLAYRLALFIF</sequence>
<evidence type="ECO:0000313" key="19">
    <source>
        <dbReference type="Proteomes" id="UP000192602"/>
    </source>
</evidence>
<evidence type="ECO:0000256" key="10">
    <source>
        <dbReference type="ARBA" id="ARBA00023065"/>
    </source>
</evidence>
<evidence type="ECO:0000256" key="8">
    <source>
        <dbReference type="ARBA" id="ARBA00022989"/>
    </source>
</evidence>
<organism evidence="18 19">
    <name type="scientific">Nitratiruptor tergarcus DSM 16512</name>
    <dbReference type="NCBI Taxonomy" id="1069081"/>
    <lineage>
        <taxon>Bacteria</taxon>
        <taxon>Pseudomonadati</taxon>
        <taxon>Campylobacterota</taxon>
        <taxon>Epsilonproteobacteria</taxon>
        <taxon>Nautiliales</taxon>
        <taxon>Nitratiruptoraceae</taxon>
        <taxon>Nitratiruptor</taxon>
    </lineage>
</organism>
<dbReference type="Proteomes" id="UP000192602">
    <property type="component" value="Unassembled WGS sequence"/>
</dbReference>
<evidence type="ECO:0000259" key="17">
    <source>
        <dbReference type="PROSITE" id="PS51711"/>
    </source>
</evidence>
<dbReference type="AlphaFoldDB" id="A0A1W1WVT2"/>
<evidence type="ECO:0000256" key="9">
    <source>
        <dbReference type="ARBA" id="ARBA00023004"/>
    </source>
</evidence>
<keyword evidence="3" id="KW-1003">Cell membrane</keyword>
<evidence type="ECO:0000256" key="4">
    <source>
        <dbReference type="ARBA" id="ARBA00022496"/>
    </source>
</evidence>
<evidence type="ECO:0000256" key="11">
    <source>
        <dbReference type="ARBA" id="ARBA00023134"/>
    </source>
</evidence>
<feature type="binding site" evidence="15">
    <location>
        <position position="19"/>
    </location>
    <ligand>
        <name>Mg(2+)</name>
        <dbReference type="ChEBI" id="CHEBI:18420"/>
        <label>2</label>
    </ligand>
</feature>
<dbReference type="OrthoDB" id="9809127at2"/>
<dbReference type="InterPro" id="IPR050860">
    <property type="entry name" value="FeoB_GTPase"/>
</dbReference>
<feature type="transmembrane region" description="Helical" evidence="16">
    <location>
        <begin position="651"/>
        <end position="671"/>
    </location>
</feature>
<feature type="transmembrane region" description="Helical" evidence="16">
    <location>
        <begin position="418"/>
        <end position="438"/>
    </location>
</feature>
<feature type="binding site" evidence="14">
    <location>
        <begin position="54"/>
        <end position="57"/>
    </location>
    <ligand>
        <name>GTP</name>
        <dbReference type="ChEBI" id="CHEBI:37565"/>
        <label>1</label>
    </ligand>
</feature>
<dbReference type="Pfam" id="PF07664">
    <property type="entry name" value="FeoB_C"/>
    <property type="match status" value="1"/>
</dbReference>
<dbReference type="STRING" id="1069081.SAMN05660197_1665"/>
<protein>
    <recommendedName>
        <fullName evidence="13 16">Ferrous iron transport protein B</fullName>
    </recommendedName>
</protein>
<keyword evidence="9 16" id="KW-0408">Iron</keyword>
<dbReference type="InterPro" id="IPR005225">
    <property type="entry name" value="Small_GTP-bd"/>
</dbReference>
<accession>A0A1W1WVT2</accession>
<keyword evidence="6 16" id="KW-0812">Transmembrane</keyword>
<keyword evidence="12 16" id="KW-0472">Membrane</keyword>
<feature type="domain" description="FeoB-type G" evidence="17">
    <location>
        <begin position="1"/>
        <end position="163"/>
    </location>
</feature>
<dbReference type="SUPFAM" id="SSF52540">
    <property type="entry name" value="P-loop containing nucleoside triphosphate hydrolases"/>
    <property type="match status" value="1"/>
</dbReference>
<keyword evidence="4 16" id="KW-0410">Iron transport</keyword>
<dbReference type="PANTHER" id="PTHR43185:SF1">
    <property type="entry name" value="FE(2+) TRANSPORTER FEOB"/>
    <property type="match status" value="1"/>
</dbReference>
<evidence type="ECO:0000256" key="16">
    <source>
        <dbReference type="RuleBase" id="RU362098"/>
    </source>
</evidence>
<dbReference type="Gene3D" id="3.40.50.300">
    <property type="entry name" value="P-loop containing nucleotide triphosphate hydrolases"/>
    <property type="match status" value="1"/>
</dbReference>
<keyword evidence="10" id="KW-0406">Ion transport</keyword>
<proteinExistence type="inferred from homology"/>
<keyword evidence="7 14" id="KW-0547">Nucleotide-binding</keyword>
<dbReference type="NCBIfam" id="TIGR00437">
    <property type="entry name" value="feoB"/>
    <property type="match status" value="1"/>
</dbReference>
<dbReference type="InterPro" id="IPR011642">
    <property type="entry name" value="Gate_dom"/>
</dbReference>
<feature type="transmembrane region" description="Helical" evidence="16">
    <location>
        <begin position="677"/>
        <end position="699"/>
    </location>
</feature>
<dbReference type="PROSITE" id="PS51711">
    <property type="entry name" value="G_FEOB"/>
    <property type="match status" value="1"/>
</dbReference>
<dbReference type="PANTHER" id="PTHR43185">
    <property type="entry name" value="FERROUS IRON TRANSPORT PROTEIN B"/>
    <property type="match status" value="1"/>
</dbReference>
<dbReference type="Pfam" id="PF17910">
    <property type="entry name" value="FeoB_Cyto"/>
    <property type="match status" value="1"/>
</dbReference>
<feature type="transmembrane region" description="Helical" evidence="16">
    <location>
        <begin position="330"/>
        <end position="363"/>
    </location>
</feature>
<dbReference type="NCBIfam" id="TIGR00231">
    <property type="entry name" value="small_GTP"/>
    <property type="match status" value="1"/>
</dbReference>
<dbReference type="FunFam" id="3.40.50.300:FF:000426">
    <property type="entry name" value="Ferrous iron transport protein B"/>
    <property type="match status" value="1"/>
</dbReference>
<dbReference type="InterPro" id="IPR041069">
    <property type="entry name" value="FeoB_Cyto"/>
</dbReference>
<feature type="binding site" evidence="14">
    <location>
        <begin position="8"/>
        <end position="15"/>
    </location>
    <ligand>
        <name>GTP</name>
        <dbReference type="ChEBI" id="CHEBI:37565"/>
        <label>1</label>
    </ligand>
</feature>
<comment type="function">
    <text evidence="16">Probable transporter of a GTP-driven Fe(2+) uptake system.</text>
</comment>
<feature type="binding site" evidence="15">
    <location>
        <position position="23"/>
    </location>
    <ligand>
        <name>Mg(2+)</name>
        <dbReference type="ChEBI" id="CHEBI:18420"/>
        <label>2</label>
    </ligand>
</feature>
<evidence type="ECO:0000256" key="3">
    <source>
        <dbReference type="ARBA" id="ARBA00022475"/>
    </source>
</evidence>
<feature type="binding site" evidence="14">
    <location>
        <begin position="114"/>
        <end position="117"/>
    </location>
    <ligand>
        <name>GTP</name>
        <dbReference type="ChEBI" id="CHEBI:37565"/>
        <label>1</label>
    </ligand>
</feature>
<feature type="transmembrane region" description="Helical" evidence="16">
    <location>
        <begin position="281"/>
        <end position="299"/>
    </location>
</feature>
<feature type="transmembrane region" description="Helical" evidence="16">
    <location>
        <begin position="384"/>
        <end position="406"/>
    </location>
</feature>
<keyword evidence="11 14" id="KW-0342">GTP-binding</keyword>
<evidence type="ECO:0000256" key="15">
    <source>
        <dbReference type="PIRSR" id="PIRSR603373-2"/>
    </source>
</evidence>
<comment type="subcellular location">
    <subcellularLocation>
        <location evidence="1 16">Cell inner membrane</location>
        <topology evidence="1 16">Multi-pass membrane protein</topology>
    </subcellularLocation>
</comment>
<feature type="transmembrane region" description="Helical" evidence="16">
    <location>
        <begin position="450"/>
        <end position="470"/>
    </location>
</feature>
<evidence type="ECO:0000256" key="5">
    <source>
        <dbReference type="ARBA" id="ARBA00022519"/>
    </source>
</evidence>